<dbReference type="Proteomes" id="UP000070501">
    <property type="component" value="Unassembled WGS sequence"/>
</dbReference>
<evidence type="ECO:0000313" key="2">
    <source>
        <dbReference type="Proteomes" id="UP000070501"/>
    </source>
</evidence>
<proteinExistence type="predicted"/>
<organism evidence="1 2">
    <name type="scientific">Microdochium bolleyi</name>
    <dbReference type="NCBI Taxonomy" id="196109"/>
    <lineage>
        <taxon>Eukaryota</taxon>
        <taxon>Fungi</taxon>
        <taxon>Dikarya</taxon>
        <taxon>Ascomycota</taxon>
        <taxon>Pezizomycotina</taxon>
        <taxon>Sordariomycetes</taxon>
        <taxon>Xylariomycetidae</taxon>
        <taxon>Xylariales</taxon>
        <taxon>Microdochiaceae</taxon>
        <taxon>Microdochium</taxon>
    </lineage>
</organism>
<dbReference type="AlphaFoldDB" id="A0A136J9F6"/>
<evidence type="ECO:0000313" key="1">
    <source>
        <dbReference type="EMBL" id="KXJ93807.1"/>
    </source>
</evidence>
<keyword evidence="2" id="KW-1185">Reference proteome</keyword>
<protein>
    <submittedName>
        <fullName evidence="1">Uncharacterized protein</fullName>
    </submittedName>
</protein>
<accession>A0A136J9F6</accession>
<sequence length="70" mass="7314">MSALAGRSSTPTHALVGNTFALIFRSFQPHNHPHGTHGPWSPCPTAMSLFALAVVQAGFGAIGQMSRGRA</sequence>
<reference evidence="2" key="1">
    <citation type="submission" date="2016-02" db="EMBL/GenBank/DDBJ databases">
        <title>Draft genome sequence of Microdochium bolleyi, a fungal endophyte of beachgrass.</title>
        <authorList>
            <consortium name="DOE Joint Genome Institute"/>
            <person name="David A.S."/>
            <person name="May G."/>
            <person name="Haridas S."/>
            <person name="Lim J."/>
            <person name="Wang M."/>
            <person name="Labutti K."/>
            <person name="Lipzen A."/>
            <person name="Barry K."/>
            <person name="Grigoriev I.V."/>
        </authorList>
    </citation>
    <scope>NUCLEOTIDE SEQUENCE [LARGE SCALE GENOMIC DNA]</scope>
    <source>
        <strain evidence="2">J235TASD1</strain>
    </source>
</reference>
<name>A0A136J9F6_9PEZI</name>
<dbReference type="EMBL" id="KQ964247">
    <property type="protein sequence ID" value="KXJ93807.1"/>
    <property type="molecule type" value="Genomic_DNA"/>
</dbReference>
<dbReference type="InParanoid" id="A0A136J9F6"/>
<gene>
    <name evidence="1" type="ORF">Micbo1qcDRAFT_158693</name>
</gene>